<dbReference type="GO" id="GO:0005829">
    <property type="term" value="C:cytosol"/>
    <property type="evidence" value="ECO:0007669"/>
    <property type="project" value="TreeGrafter"/>
</dbReference>
<dbReference type="InterPro" id="IPR045886">
    <property type="entry name" value="ThiF/MoeB/HesA"/>
</dbReference>
<dbReference type="Gene3D" id="3.40.50.720">
    <property type="entry name" value="NAD(P)-binding Rossmann-like Domain"/>
    <property type="match status" value="1"/>
</dbReference>
<feature type="domain" description="THIF-type NAD/FAD binding fold" evidence="2">
    <location>
        <begin position="13"/>
        <end position="252"/>
    </location>
</feature>
<gene>
    <name evidence="3" type="ORF">NAG76_22675</name>
</gene>
<dbReference type="SUPFAM" id="SSF69572">
    <property type="entry name" value="Activating enzymes of the ubiquitin-like proteins"/>
    <property type="match status" value="1"/>
</dbReference>
<sequence>MTDQVIIDNLSRYSKQLKISHIGATGQTELHKARCAIVGLGALGSVIAEQLARAGIGYLRLIDRDFVEFSNLQRQIMYTEEDAIQFSPKATAAARHLQAINSNIEIVPVIADLSAINIGEYLDQIDIIIDGSDNFSVRYLINEYSIAHEIPWVYGAVVGTSGSTATFIPKKTPCYRCLFPEKPALGTVETCDTAGVLSPIVHMIASIQVTEVIKFCSHNSSFLHQSLLQLDCWTNDQLKLNIAHARKTDCPVCVQQHFENLLHDEPNVFSSTLCGRNAVQVTLPASTNITLDQLEVYYNTHYKLKRNTYLLKLFYDEKHTIIFFPDGRAIVQGTDDIARAEAIIAHIVQI</sequence>
<organism evidence="3 4">
    <name type="scientific">Candidatus Pristimantibacillus lignocellulolyticus</name>
    <dbReference type="NCBI Taxonomy" id="2994561"/>
    <lineage>
        <taxon>Bacteria</taxon>
        <taxon>Bacillati</taxon>
        <taxon>Bacillota</taxon>
        <taxon>Bacilli</taxon>
        <taxon>Bacillales</taxon>
        <taxon>Paenibacillaceae</taxon>
        <taxon>Candidatus Pristimantibacillus</taxon>
    </lineage>
</organism>
<dbReference type="CDD" id="cd00757">
    <property type="entry name" value="ThiF_MoeB_HesA_family"/>
    <property type="match status" value="1"/>
</dbReference>
<dbReference type="InterPro" id="IPR035985">
    <property type="entry name" value="Ubiquitin-activating_enz"/>
</dbReference>
<dbReference type="PANTHER" id="PTHR10953:SF102">
    <property type="entry name" value="ADENYLYLTRANSFERASE AND SULFURTRANSFERASE MOCS3"/>
    <property type="match status" value="1"/>
</dbReference>
<evidence type="ECO:0000259" key="2">
    <source>
        <dbReference type="Pfam" id="PF00899"/>
    </source>
</evidence>
<dbReference type="GO" id="GO:0008146">
    <property type="term" value="F:sulfotransferase activity"/>
    <property type="evidence" value="ECO:0007669"/>
    <property type="project" value="TreeGrafter"/>
</dbReference>
<dbReference type="KEGG" id="plig:NAG76_22675"/>
<evidence type="ECO:0000313" key="4">
    <source>
        <dbReference type="Proteomes" id="UP001056756"/>
    </source>
</evidence>
<dbReference type="GO" id="GO:0004792">
    <property type="term" value="F:thiosulfate-cyanide sulfurtransferase activity"/>
    <property type="evidence" value="ECO:0007669"/>
    <property type="project" value="TreeGrafter"/>
</dbReference>
<dbReference type="PANTHER" id="PTHR10953">
    <property type="entry name" value="UBIQUITIN-ACTIVATING ENZYME E1"/>
    <property type="match status" value="1"/>
</dbReference>
<evidence type="ECO:0000313" key="3">
    <source>
        <dbReference type="EMBL" id="URN94585.1"/>
    </source>
</evidence>
<proteinExistence type="inferred from homology"/>
<dbReference type="EMBL" id="CP097899">
    <property type="protein sequence ID" value="URN94585.1"/>
    <property type="molecule type" value="Genomic_DNA"/>
</dbReference>
<evidence type="ECO:0000256" key="1">
    <source>
        <dbReference type="ARBA" id="ARBA00009919"/>
    </source>
</evidence>
<dbReference type="FunFam" id="3.40.50.720:FF:000080">
    <property type="entry name" value="Thiazole biosynthesis adenylyltransferase ThiF"/>
    <property type="match status" value="1"/>
</dbReference>
<keyword evidence="3" id="KW-0548">Nucleotidyltransferase</keyword>
<comment type="similarity">
    <text evidence="1">Belongs to the HesA/MoeB/ThiF family.</text>
</comment>
<dbReference type="InterPro" id="IPR000594">
    <property type="entry name" value="ThiF_NAD_FAD-bd"/>
</dbReference>
<accession>A0A9J6ZFM9</accession>
<dbReference type="GO" id="GO:0008641">
    <property type="term" value="F:ubiquitin-like modifier activating enzyme activity"/>
    <property type="evidence" value="ECO:0007669"/>
    <property type="project" value="InterPro"/>
</dbReference>
<dbReference type="Proteomes" id="UP001056756">
    <property type="component" value="Chromosome"/>
</dbReference>
<dbReference type="Pfam" id="PF00899">
    <property type="entry name" value="ThiF"/>
    <property type="match status" value="1"/>
</dbReference>
<name>A0A9J6ZFM9_9BACL</name>
<keyword evidence="3" id="KW-0808">Transferase</keyword>
<reference evidence="3" key="1">
    <citation type="submission" date="2022-05" db="EMBL/GenBank/DDBJ databases">
        <title>Novel bacterial taxa in a minimal lignocellulolytic consortium and its capacity to transform plastics disclosed by genome-resolved metagenomics.</title>
        <authorList>
            <person name="Rodriguez C.A.D."/>
            <person name="Diaz-Garcia L."/>
            <person name="Herrera K."/>
            <person name="Tarazona N.A."/>
            <person name="Sproer C."/>
            <person name="Overmann J."/>
            <person name="Jimenez D.J."/>
        </authorList>
    </citation>
    <scope>NUCLEOTIDE SEQUENCE</scope>
    <source>
        <strain evidence="3">MAG5</strain>
    </source>
</reference>
<protein>
    <submittedName>
        <fullName evidence="3">ThiF family adenylyltransferase</fullName>
    </submittedName>
</protein>
<dbReference type="AlphaFoldDB" id="A0A9J6ZFM9"/>
<dbReference type="GO" id="GO:0016779">
    <property type="term" value="F:nucleotidyltransferase activity"/>
    <property type="evidence" value="ECO:0007669"/>
    <property type="project" value="UniProtKB-KW"/>
</dbReference>